<protein>
    <recommendedName>
        <fullName evidence="1">Heterokaryon incompatibility domain-containing protein</fullName>
    </recommendedName>
</protein>
<feature type="domain" description="Heterokaryon incompatibility" evidence="1">
    <location>
        <begin position="27"/>
        <end position="123"/>
    </location>
</feature>
<evidence type="ECO:0000259" key="1">
    <source>
        <dbReference type="Pfam" id="PF06985"/>
    </source>
</evidence>
<dbReference type="Pfam" id="PF06985">
    <property type="entry name" value="HET"/>
    <property type="match status" value="1"/>
</dbReference>
<organism evidence="2 3">
    <name type="scientific">Sporothrix stenoceras</name>
    <dbReference type="NCBI Taxonomy" id="5173"/>
    <lineage>
        <taxon>Eukaryota</taxon>
        <taxon>Fungi</taxon>
        <taxon>Dikarya</taxon>
        <taxon>Ascomycota</taxon>
        <taxon>Pezizomycotina</taxon>
        <taxon>Sordariomycetes</taxon>
        <taxon>Sordariomycetidae</taxon>
        <taxon>Ophiostomatales</taxon>
        <taxon>Ophiostomataceae</taxon>
        <taxon>Sporothrix</taxon>
    </lineage>
</organism>
<comment type="caution">
    <text evidence="2">The sequence shown here is derived from an EMBL/GenBank/DDBJ whole genome shotgun (WGS) entry which is preliminary data.</text>
</comment>
<dbReference type="PANTHER" id="PTHR10622:SF10">
    <property type="entry name" value="HET DOMAIN-CONTAINING PROTEIN"/>
    <property type="match status" value="1"/>
</dbReference>
<dbReference type="Proteomes" id="UP001583186">
    <property type="component" value="Unassembled WGS sequence"/>
</dbReference>
<reference evidence="2 3" key="1">
    <citation type="journal article" date="2024" name="IMA Fungus">
        <title>IMA Genome - F19 : A genome assembly and annotation guide to empower mycologists, including annotated draft genome sequences of Ceratocystis pirilliformis, Diaporthe australafricana, Fusarium ophioides, Paecilomyces lecythidis, and Sporothrix stenoceras.</title>
        <authorList>
            <person name="Aylward J."/>
            <person name="Wilson A.M."/>
            <person name="Visagie C.M."/>
            <person name="Spraker J."/>
            <person name="Barnes I."/>
            <person name="Buitendag C."/>
            <person name="Ceriani C."/>
            <person name="Del Mar Angel L."/>
            <person name="du Plessis D."/>
            <person name="Fuchs T."/>
            <person name="Gasser K."/>
            <person name="Kramer D."/>
            <person name="Li W."/>
            <person name="Munsamy K."/>
            <person name="Piso A."/>
            <person name="Price J.L."/>
            <person name="Sonnekus B."/>
            <person name="Thomas C."/>
            <person name="van der Nest A."/>
            <person name="van Dijk A."/>
            <person name="van Heerden A."/>
            <person name="van Vuuren N."/>
            <person name="Yilmaz N."/>
            <person name="Duong T.A."/>
            <person name="van der Merwe N.A."/>
            <person name="Wingfield M.J."/>
            <person name="Wingfield B.D."/>
        </authorList>
    </citation>
    <scope>NUCLEOTIDE SEQUENCE [LARGE SCALE GENOMIC DNA]</scope>
    <source>
        <strain evidence="2 3">CMW 5346</strain>
    </source>
</reference>
<name>A0ABR3ZR06_9PEZI</name>
<sequence length="606" mass="68498">MPIRLLHSRDFTFHEFPTRREPNVPKYAILSHTWGDDEVSFKKLQEIVRDGMIEPGTNLGDGLGKIVNCCRQAAADGYDYAWIDTCCIDKTDSSELSEAINSMFRWYKESEVCYAYLADVPADDDLVVPGSAFRKSAWFTRGWTLQELLAPDSVVFYSQDWTYLDTRDKLKWVIEEVTAIDEDVLEDGKYAWANVSVKMSWAARRQTTKPEDLAYSLIGLFDVNMPLLYGEGEKAFQRLQLEIIKETNDQTIFSWTGDGDPSGMFARSPADFVPAQDSARIISNLQNPEFSLTNRGLRIQLPLAETPIRNVYVAILNCFPAGNEAFNRISLAVFLYRRFEDQNDFVRIYNKQLPRCPAILPYRRVDQLSKPVMTDMYIRGVKLALFHMHRWTTFQLVSDGCRHDGDDRVMPKQPVVIGVDPGSHHFRSEGQTSGRPPIILARLDDDLGSTVFLYRNSAQQSFAICLTLWGPDTKFGIVAGVENDDMREIADKFLFGDWEQTVKRPGSQTLQVAFPSSSSSSSRAETIASVTLGVITYDPPNGAFVCEVNVATAGDNSDFWLEMMGPGVWPGWWDRYMDRLAGVDEKAQDFLSGSIFSRDNSSDIIA</sequence>
<dbReference type="PANTHER" id="PTHR10622">
    <property type="entry name" value="HET DOMAIN-CONTAINING PROTEIN"/>
    <property type="match status" value="1"/>
</dbReference>
<accession>A0ABR3ZR06</accession>
<keyword evidence="3" id="KW-1185">Reference proteome</keyword>
<evidence type="ECO:0000313" key="2">
    <source>
        <dbReference type="EMBL" id="KAL1902904.1"/>
    </source>
</evidence>
<dbReference type="EMBL" id="JAWCUI010000003">
    <property type="protein sequence ID" value="KAL1902904.1"/>
    <property type="molecule type" value="Genomic_DNA"/>
</dbReference>
<evidence type="ECO:0000313" key="3">
    <source>
        <dbReference type="Proteomes" id="UP001583186"/>
    </source>
</evidence>
<dbReference type="InterPro" id="IPR010730">
    <property type="entry name" value="HET"/>
</dbReference>
<proteinExistence type="predicted"/>
<gene>
    <name evidence="2" type="ORF">Sste5346_000816</name>
</gene>